<dbReference type="Proteomes" id="UP001279734">
    <property type="component" value="Unassembled WGS sequence"/>
</dbReference>
<organism evidence="1 2">
    <name type="scientific">Nepenthes gracilis</name>
    <name type="common">Slender pitcher plant</name>
    <dbReference type="NCBI Taxonomy" id="150966"/>
    <lineage>
        <taxon>Eukaryota</taxon>
        <taxon>Viridiplantae</taxon>
        <taxon>Streptophyta</taxon>
        <taxon>Embryophyta</taxon>
        <taxon>Tracheophyta</taxon>
        <taxon>Spermatophyta</taxon>
        <taxon>Magnoliopsida</taxon>
        <taxon>eudicotyledons</taxon>
        <taxon>Gunneridae</taxon>
        <taxon>Pentapetalae</taxon>
        <taxon>Caryophyllales</taxon>
        <taxon>Nepenthaceae</taxon>
        <taxon>Nepenthes</taxon>
    </lineage>
</organism>
<sequence>MNTNGLAEELAQTSWRSTLVLDQLLEGRMELSFLTNDTRAHQGDTIGPIQQLLNFWVHIKIYQTFSFRLNRSCVRDFLWPGRLLWYIQVCSSIDRTHDHGFLPLLRGRDPLLQIRPKGEDPELELGTKELNYEINLNQSEWRLPSHSCRTSSAAVDLRRMSVNGGQSRRIKKVEAKQVMIGD</sequence>
<name>A0AAD3XV03_NEPGR</name>
<protein>
    <submittedName>
        <fullName evidence="1">Uncharacterized protein</fullName>
    </submittedName>
</protein>
<accession>A0AAD3XV03</accession>
<comment type="caution">
    <text evidence="1">The sequence shown here is derived from an EMBL/GenBank/DDBJ whole genome shotgun (WGS) entry which is preliminary data.</text>
</comment>
<keyword evidence="2" id="KW-1185">Reference proteome</keyword>
<evidence type="ECO:0000313" key="2">
    <source>
        <dbReference type="Proteomes" id="UP001279734"/>
    </source>
</evidence>
<gene>
    <name evidence="1" type="ORF">Nepgr_019420</name>
</gene>
<dbReference type="AlphaFoldDB" id="A0AAD3XV03"/>
<proteinExistence type="predicted"/>
<evidence type="ECO:0000313" key="1">
    <source>
        <dbReference type="EMBL" id="GMH17579.1"/>
    </source>
</evidence>
<dbReference type="EMBL" id="BSYO01000018">
    <property type="protein sequence ID" value="GMH17579.1"/>
    <property type="molecule type" value="Genomic_DNA"/>
</dbReference>
<reference evidence="1" key="1">
    <citation type="submission" date="2023-05" db="EMBL/GenBank/DDBJ databases">
        <title>Nepenthes gracilis genome sequencing.</title>
        <authorList>
            <person name="Fukushima K."/>
        </authorList>
    </citation>
    <scope>NUCLEOTIDE SEQUENCE</scope>
    <source>
        <strain evidence="1">SING2019-196</strain>
    </source>
</reference>